<proteinExistence type="predicted"/>
<reference evidence="3" key="1">
    <citation type="journal article" date="2019" name="PLoS Negl. Trop. Dis.">
        <title>Revisiting the worldwide diversity of Leptospira species in the environment.</title>
        <authorList>
            <person name="Vincent A.T."/>
            <person name="Schiettekatte O."/>
            <person name="Bourhy P."/>
            <person name="Veyrier F.J."/>
            <person name="Picardeau M."/>
        </authorList>
    </citation>
    <scope>NUCLEOTIDE SEQUENCE [LARGE SCALE GENOMIC DNA]</scope>
    <source>
        <strain evidence="3">201702454</strain>
    </source>
</reference>
<evidence type="ECO:0000256" key="2">
    <source>
        <dbReference type="SAM" id="Phobius"/>
    </source>
</evidence>
<sequence>MVFGFYFALVWFLISLLIYGITWPEVLVPPFHFLFWWNLIFTSLLLFLIFVVVIGFLGVLLRIPILGLILQGIRNQVAEVGWLSFFKNRTLIWFTSQSLILIGTYQFTYGENLGNQTLFLCVTAVLLGYWIKQRFHKPMLQFSGNNRVFVYQTGVRNSGPTKNEFPSEKDVTPHSPKKSIED</sequence>
<dbReference type="Proteomes" id="UP000297609">
    <property type="component" value="Unassembled WGS sequence"/>
</dbReference>
<evidence type="ECO:0000313" key="4">
    <source>
        <dbReference type="Proteomes" id="UP000297609"/>
    </source>
</evidence>
<dbReference type="OrthoDB" id="328616at2"/>
<feature type="transmembrane region" description="Helical" evidence="2">
    <location>
        <begin position="35"/>
        <end position="61"/>
    </location>
</feature>
<dbReference type="AlphaFoldDB" id="A0A4R9JUY1"/>
<accession>A0A4R9JUY1</accession>
<name>A0A4R9JUY1_9LEPT</name>
<protein>
    <submittedName>
        <fullName evidence="3">Uncharacterized protein</fullName>
    </submittedName>
</protein>
<feature type="transmembrane region" description="Helical" evidence="2">
    <location>
        <begin position="113"/>
        <end position="131"/>
    </location>
</feature>
<feature type="region of interest" description="Disordered" evidence="1">
    <location>
        <begin position="159"/>
        <end position="182"/>
    </location>
</feature>
<gene>
    <name evidence="3" type="ORF">EHQ59_02680</name>
</gene>
<keyword evidence="2" id="KW-0812">Transmembrane</keyword>
<evidence type="ECO:0000313" key="3">
    <source>
        <dbReference type="EMBL" id="TGL55709.1"/>
    </source>
</evidence>
<comment type="caution">
    <text evidence="3">The sequence shown here is derived from an EMBL/GenBank/DDBJ whole genome shotgun (WGS) entry which is preliminary data.</text>
</comment>
<feature type="compositionally biased region" description="Basic and acidic residues" evidence="1">
    <location>
        <begin position="165"/>
        <end position="182"/>
    </location>
</feature>
<keyword evidence="2" id="KW-0472">Membrane</keyword>
<keyword evidence="4" id="KW-1185">Reference proteome</keyword>
<organism evidence="3 4">
    <name type="scientific">Leptospira kemamanensis</name>
    <dbReference type="NCBI Taxonomy" id="2484942"/>
    <lineage>
        <taxon>Bacteria</taxon>
        <taxon>Pseudomonadati</taxon>
        <taxon>Spirochaetota</taxon>
        <taxon>Spirochaetia</taxon>
        <taxon>Leptospirales</taxon>
        <taxon>Leptospiraceae</taxon>
        <taxon>Leptospira</taxon>
    </lineage>
</organism>
<feature type="transmembrane region" description="Helical" evidence="2">
    <location>
        <begin position="5"/>
        <end position="23"/>
    </location>
</feature>
<dbReference type="EMBL" id="RQGG01000009">
    <property type="protein sequence ID" value="TGL55709.1"/>
    <property type="molecule type" value="Genomic_DNA"/>
</dbReference>
<feature type="transmembrane region" description="Helical" evidence="2">
    <location>
        <begin position="90"/>
        <end position="107"/>
    </location>
</feature>
<keyword evidence="2" id="KW-1133">Transmembrane helix</keyword>
<evidence type="ECO:0000256" key="1">
    <source>
        <dbReference type="SAM" id="MobiDB-lite"/>
    </source>
</evidence>